<feature type="non-terminal residue" evidence="2">
    <location>
        <position position="219"/>
    </location>
</feature>
<sequence length="219" mass="24538">NGEVRHFERYAQVRVYKAKLFNGLSQGDHAWHDDVLEVSGRWEGDVSDGPLVPITYCDASNWSLDWTWLRSSCFEHPLRFREWRWLLSEYREEDGGLPLLRMSKGGSRTVLTLMICLAKEECYAESFSKRKAAAKSSRGEATSSHAKDGSPLRKTSRLSSTENTQVVSAPSSSARVKHLVGADSTKVGGMRGTRGVLLEPPADMLENHDMLREAARARP</sequence>
<evidence type="ECO:0000313" key="2">
    <source>
        <dbReference type="EMBL" id="BBH05405.1"/>
    </source>
</evidence>
<feature type="non-terminal residue" evidence="2">
    <location>
        <position position="1"/>
    </location>
</feature>
<feature type="compositionally biased region" description="Basic and acidic residues" evidence="1">
    <location>
        <begin position="205"/>
        <end position="219"/>
    </location>
</feature>
<reference evidence="2" key="1">
    <citation type="journal article" date="2019" name="Science">
        <title>Mutation of a bHLH transcription factor allowed almond domestication.</title>
        <authorList>
            <person name="Sanchez-Perez R."/>
            <person name="Pavan S."/>
            <person name="Mazzeo R."/>
            <person name="Moldovan C."/>
            <person name="Aiese Cigliano R."/>
            <person name="Del Cueto J."/>
            <person name="Ricciardi F."/>
            <person name="Lotti C."/>
            <person name="Ricciardi L."/>
            <person name="Dicenta F."/>
            <person name="Lopez-Marques R.L."/>
            <person name="Lindberg Moller B."/>
        </authorList>
    </citation>
    <scope>NUCLEOTIDE SEQUENCE</scope>
</reference>
<organism evidence="2">
    <name type="scientific">Prunus dulcis</name>
    <name type="common">Almond</name>
    <name type="synonym">Amygdalus dulcis</name>
    <dbReference type="NCBI Taxonomy" id="3755"/>
    <lineage>
        <taxon>Eukaryota</taxon>
        <taxon>Viridiplantae</taxon>
        <taxon>Streptophyta</taxon>
        <taxon>Embryophyta</taxon>
        <taxon>Tracheophyta</taxon>
        <taxon>Spermatophyta</taxon>
        <taxon>Magnoliopsida</taxon>
        <taxon>eudicotyledons</taxon>
        <taxon>Gunneridae</taxon>
        <taxon>Pentapetalae</taxon>
        <taxon>rosids</taxon>
        <taxon>fabids</taxon>
        <taxon>Rosales</taxon>
        <taxon>Rosaceae</taxon>
        <taxon>Amygdaloideae</taxon>
        <taxon>Amygdaleae</taxon>
        <taxon>Prunus</taxon>
    </lineage>
</organism>
<evidence type="ECO:0000256" key="1">
    <source>
        <dbReference type="SAM" id="MobiDB-lite"/>
    </source>
</evidence>
<name>A0A4Y1RMW5_PRUDU</name>
<gene>
    <name evidence="2" type="ORF">Prudu_016775</name>
</gene>
<dbReference type="AlphaFoldDB" id="A0A4Y1RMW5"/>
<feature type="region of interest" description="Disordered" evidence="1">
    <location>
        <begin position="135"/>
        <end position="219"/>
    </location>
</feature>
<protein>
    <submittedName>
        <fullName evidence="2">Serine protease inhibitor SERPIN family protein</fullName>
    </submittedName>
</protein>
<feature type="compositionally biased region" description="Polar residues" evidence="1">
    <location>
        <begin position="157"/>
        <end position="174"/>
    </location>
</feature>
<proteinExistence type="predicted"/>
<dbReference type="EMBL" id="AP019302">
    <property type="protein sequence ID" value="BBH05405.1"/>
    <property type="molecule type" value="Genomic_DNA"/>
</dbReference>
<accession>A0A4Y1RMW5</accession>